<sequence length="85" mass="9478">MGSNFGYDVDYASRVRAYLAQIIIKTFTVCLEGNSNGVKNLGIDLFMLLRALSLLFCVAFVPLNAQPFLLTVPHILKFSRPCDHV</sequence>
<dbReference type="AlphaFoldDB" id="A0A9P4YGU3"/>
<reference evidence="2" key="1">
    <citation type="submission" date="2020-03" db="EMBL/GenBank/DDBJ databases">
        <title>Whole Genome Sequence of Trichophyton interdigitale from India.</title>
        <authorList>
            <person name="Kumar P."/>
        </authorList>
    </citation>
    <scope>NUCLEOTIDE SEQUENCE</scope>
    <source>
        <strain evidence="2">UCMS-IGIB-CI14</strain>
    </source>
</reference>
<dbReference type="Proteomes" id="UP000749309">
    <property type="component" value="Unassembled WGS sequence"/>
</dbReference>
<keyword evidence="1" id="KW-0472">Membrane</keyword>
<organism evidence="2 3">
    <name type="scientific">Trichophyton interdigitale</name>
    <dbReference type="NCBI Taxonomy" id="101480"/>
    <lineage>
        <taxon>Eukaryota</taxon>
        <taxon>Fungi</taxon>
        <taxon>Dikarya</taxon>
        <taxon>Ascomycota</taxon>
        <taxon>Pezizomycotina</taxon>
        <taxon>Eurotiomycetes</taxon>
        <taxon>Eurotiomycetidae</taxon>
        <taxon>Onygenales</taxon>
        <taxon>Arthrodermataceae</taxon>
        <taxon>Trichophyton</taxon>
    </lineage>
</organism>
<comment type="caution">
    <text evidence="2">The sequence shown here is derived from an EMBL/GenBank/DDBJ whole genome shotgun (WGS) entry which is preliminary data.</text>
</comment>
<dbReference type="EMBL" id="JAAQVJ010000063">
    <property type="protein sequence ID" value="KAF3896827.1"/>
    <property type="molecule type" value="Genomic_DNA"/>
</dbReference>
<proteinExistence type="predicted"/>
<evidence type="ECO:0000313" key="3">
    <source>
        <dbReference type="Proteomes" id="UP000749309"/>
    </source>
</evidence>
<accession>A0A9P4YGU3</accession>
<keyword evidence="1" id="KW-0812">Transmembrane</keyword>
<name>A0A9P4YGU3_9EURO</name>
<protein>
    <submittedName>
        <fullName evidence="2">Uncharacterized protein</fullName>
    </submittedName>
</protein>
<keyword evidence="1" id="KW-1133">Transmembrane helix</keyword>
<gene>
    <name evidence="2" type="ORF">GY632_2582</name>
</gene>
<evidence type="ECO:0000313" key="2">
    <source>
        <dbReference type="EMBL" id="KAF3896827.1"/>
    </source>
</evidence>
<evidence type="ECO:0000256" key="1">
    <source>
        <dbReference type="SAM" id="Phobius"/>
    </source>
</evidence>
<feature type="transmembrane region" description="Helical" evidence="1">
    <location>
        <begin position="45"/>
        <end position="70"/>
    </location>
</feature>